<dbReference type="AlphaFoldDB" id="A0A1F5GD55"/>
<feature type="transmembrane region" description="Helical" evidence="1">
    <location>
        <begin position="98"/>
        <end position="115"/>
    </location>
</feature>
<reference evidence="2 3" key="1">
    <citation type="journal article" date="2016" name="Nat. Commun.">
        <title>Thousands of microbial genomes shed light on interconnected biogeochemical processes in an aquifer system.</title>
        <authorList>
            <person name="Anantharaman K."/>
            <person name="Brown C.T."/>
            <person name="Hug L.A."/>
            <person name="Sharon I."/>
            <person name="Castelle C.J."/>
            <person name="Probst A.J."/>
            <person name="Thomas B.C."/>
            <person name="Singh A."/>
            <person name="Wilkins M.J."/>
            <person name="Karaoz U."/>
            <person name="Brodie E.L."/>
            <person name="Williams K.H."/>
            <person name="Hubbard S.S."/>
            <person name="Banfield J.F."/>
        </authorList>
    </citation>
    <scope>NUCLEOTIDE SEQUENCE [LARGE SCALE GENOMIC DNA]</scope>
</reference>
<protein>
    <submittedName>
        <fullName evidence="2">Uncharacterized protein</fullName>
    </submittedName>
</protein>
<dbReference type="STRING" id="1797716.A3D07_03275"/>
<name>A0A1F5GD55_9BACT</name>
<gene>
    <name evidence="2" type="ORF">A3D07_03275</name>
</gene>
<feature type="transmembrane region" description="Helical" evidence="1">
    <location>
        <begin position="64"/>
        <end position="86"/>
    </location>
</feature>
<comment type="caution">
    <text evidence="2">The sequence shown here is derived from an EMBL/GenBank/DDBJ whole genome shotgun (WGS) entry which is preliminary data.</text>
</comment>
<accession>A0A1F5GD55</accession>
<evidence type="ECO:0000256" key="1">
    <source>
        <dbReference type="SAM" id="Phobius"/>
    </source>
</evidence>
<proteinExistence type="predicted"/>
<feature type="transmembrane region" description="Helical" evidence="1">
    <location>
        <begin position="12"/>
        <end position="29"/>
    </location>
</feature>
<dbReference type="EMBL" id="MFBF01000065">
    <property type="protein sequence ID" value="OGD89780.1"/>
    <property type="molecule type" value="Genomic_DNA"/>
</dbReference>
<keyword evidence="1" id="KW-0812">Transmembrane</keyword>
<sequence length="141" mass="16800">MKKAKKTSNIRILWYSVLVWVFSYIVAMIVTIPWFYLVLPFIVYSTTIYYFKKTEASLAAGLKAAIFWFMTIASINLLEIFGPYYADFSLYFSDLRNWFLYPLILLIPVIYTIVSENRRFLKRKRAKKTDIPHFLVRFGLH</sequence>
<keyword evidence="1" id="KW-0472">Membrane</keyword>
<dbReference type="Proteomes" id="UP000177124">
    <property type="component" value="Unassembled WGS sequence"/>
</dbReference>
<evidence type="ECO:0000313" key="3">
    <source>
        <dbReference type="Proteomes" id="UP000177124"/>
    </source>
</evidence>
<keyword evidence="1" id="KW-1133">Transmembrane helix</keyword>
<feature type="transmembrane region" description="Helical" evidence="1">
    <location>
        <begin position="35"/>
        <end position="52"/>
    </location>
</feature>
<evidence type="ECO:0000313" key="2">
    <source>
        <dbReference type="EMBL" id="OGD89780.1"/>
    </source>
</evidence>
<organism evidence="2 3">
    <name type="scientific">Candidatus Curtissbacteria bacterium RIFCSPHIGHO2_02_FULL_42_15</name>
    <dbReference type="NCBI Taxonomy" id="1797716"/>
    <lineage>
        <taxon>Bacteria</taxon>
        <taxon>Candidatus Curtissiibacteriota</taxon>
    </lineage>
</organism>